<evidence type="ECO:0000313" key="1">
    <source>
        <dbReference type="EMBL" id="MFK8292475.1"/>
    </source>
</evidence>
<evidence type="ECO:0000313" key="2">
    <source>
        <dbReference type="Proteomes" id="UP001622370"/>
    </source>
</evidence>
<gene>
    <name evidence="1" type="ORF">ACI76L_01640</name>
</gene>
<dbReference type="RefSeq" id="WP_203965972.1">
    <property type="nucleotide sequence ID" value="NZ_BOPJ01000002.1"/>
</dbReference>
<dbReference type="EMBL" id="JBJGWJ010000001">
    <property type="protein sequence ID" value="MFK8292475.1"/>
    <property type="molecule type" value="Genomic_DNA"/>
</dbReference>
<evidence type="ECO:0008006" key="3">
    <source>
        <dbReference type="Google" id="ProtNLM"/>
    </source>
</evidence>
<sequence length="307" mass="36802">MYDAHGRLVEENIYKEDVYEENAAYYIENNEHIHNKATYLYDAHGNLIEKCRYFYSGEHIDGKTIYNKDKFAKSVYIYDTKGNLLIEYRKSTYNSEEKFTEKHIYTYDDKGNKIQSVWYGEEKLKSIATYLYDEQGNLLEFKWQNSDGEISTVTYSYAYNTETQLTEITEFCDGDKSKVTYKDAEGNEVLRYQFRLYEPKGTLSSRKITKKDFEEYCTYKENGNLSRRWIEVYDDKGYCIEKQCFDYDEYTIKESDEIPKGDLEESDICQNTYDENGNLIHQIRYIKECYPEPTQEIIITEFIREYY</sequence>
<dbReference type="Gene3D" id="2.180.10.10">
    <property type="entry name" value="RHS repeat-associated core"/>
    <property type="match status" value="1"/>
</dbReference>
<proteinExistence type="predicted"/>
<comment type="caution">
    <text evidence="1">The sequence shown here is derived from an EMBL/GenBank/DDBJ whole genome shotgun (WGS) entry which is preliminary data.</text>
</comment>
<keyword evidence="2" id="KW-1185">Reference proteome</keyword>
<protein>
    <recommendedName>
        <fullName evidence="3">Sugar-binding protein</fullName>
    </recommendedName>
</protein>
<dbReference type="Proteomes" id="UP001622370">
    <property type="component" value="Unassembled WGS sequence"/>
</dbReference>
<organism evidence="1 2">
    <name type="scientific">Capnocytophaga stomatis</name>
    <dbReference type="NCBI Taxonomy" id="1848904"/>
    <lineage>
        <taxon>Bacteria</taxon>
        <taxon>Pseudomonadati</taxon>
        <taxon>Bacteroidota</taxon>
        <taxon>Flavobacteriia</taxon>
        <taxon>Flavobacteriales</taxon>
        <taxon>Flavobacteriaceae</taxon>
        <taxon>Capnocytophaga</taxon>
    </lineage>
</organism>
<reference evidence="1 2" key="1">
    <citation type="journal article" date="2016" name="Sci. Rep.">
        <title>Whole genome sequencing identifies a novel species of the genus Capnocytophaga isolated from dog and cat bite wounds in humans.</title>
        <authorList>
            <person name="Zangenah S."/>
            <person name="Abbasi N."/>
            <person name="Andersson A.F."/>
            <person name="Bergman P."/>
        </authorList>
    </citation>
    <scope>NUCLEOTIDE SEQUENCE [LARGE SCALE GENOMIC DNA]</scope>
    <source>
        <strain evidence="1 2">W5</strain>
    </source>
</reference>
<name>A0ABW8Q8Q3_9FLAO</name>
<accession>A0ABW8Q8Q3</accession>